<proteinExistence type="predicted"/>
<reference evidence="2" key="1">
    <citation type="submission" date="2022-06" db="EMBL/GenBank/DDBJ databases">
        <title>Sneathiella actinostolidae sp. nov., isolated from a sea anemonein the Western Pacific Ocean.</title>
        <authorList>
            <person name="Wei M.J."/>
        </authorList>
    </citation>
    <scope>NUCLEOTIDE SEQUENCE</scope>
    <source>
        <strain evidence="2">PHK-P5</strain>
    </source>
</reference>
<dbReference type="SUPFAM" id="SSF52833">
    <property type="entry name" value="Thioredoxin-like"/>
    <property type="match status" value="1"/>
</dbReference>
<dbReference type="Pfam" id="PF13417">
    <property type="entry name" value="GST_N_3"/>
    <property type="match status" value="1"/>
</dbReference>
<dbReference type="InterPro" id="IPR036249">
    <property type="entry name" value="Thioredoxin-like_sf"/>
</dbReference>
<evidence type="ECO:0000259" key="1">
    <source>
        <dbReference type="PROSITE" id="PS50404"/>
    </source>
</evidence>
<dbReference type="SUPFAM" id="SSF47616">
    <property type="entry name" value="GST C-terminal domain-like"/>
    <property type="match status" value="1"/>
</dbReference>
<name>A0ABY4W225_9PROT</name>
<dbReference type="Proteomes" id="UP001056291">
    <property type="component" value="Chromosome"/>
</dbReference>
<keyword evidence="3" id="KW-1185">Reference proteome</keyword>
<dbReference type="InterPro" id="IPR004045">
    <property type="entry name" value="Glutathione_S-Trfase_N"/>
</dbReference>
<evidence type="ECO:0000313" key="3">
    <source>
        <dbReference type="Proteomes" id="UP001056291"/>
    </source>
</evidence>
<feature type="domain" description="GST N-terminal" evidence="1">
    <location>
        <begin position="1"/>
        <end position="77"/>
    </location>
</feature>
<dbReference type="Pfam" id="PF13410">
    <property type="entry name" value="GST_C_2"/>
    <property type="match status" value="1"/>
</dbReference>
<dbReference type="PANTHER" id="PTHR43968:SF6">
    <property type="entry name" value="GLUTATHIONE S-TRANSFERASE OMEGA"/>
    <property type="match status" value="1"/>
</dbReference>
<evidence type="ECO:0000313" key="2">
    <source>
        <dbReference type="EMBL" id="USG61235.1"/>
    </source>
</evidence>
<protein>
    <submittedName>
        <fullName evidence="2">Glutathione S-transferase family protein</fullName>
    </submittedName>
</protein>
<dbReference type="EMBL" id="CP098747">
    <property type="protein sequence ID" value="USG61235.1"/>
    <property type="molecule type" value="Genomic_DNA"/>
</dbReference>
<gene>
    <name evidence="2" type="ORF">NBZ79_18925</name>
</gene>
<dbReference type="PANTHER" id="PTHR43968">
    <property type="match status" value="1"/>
</dbReference>
<dbReference type="Gene3D" id="1.20.1050.10">
    <property type="match status" value="1"/>
</dbReference>
<sequence>MPTLHGFSYSNYYNIPKHALLYKGVVFSEDLVYASAEGYNKLSPALKVPSLTTDSGHHLSEAAVLCEYIEEAYPQRPLFPADVFARNKNRQLMHMAELYLELPNRRLIPFSLSKQPAPEQLIAEVVAVVERGINCINALATFKPWLFGAQFTMADIYLYYVLTVAEMGGQITGVDLNQRIAGLEEWRSAFAADPISQRVAADKEANREGFFSYIKSRS</sequence>
<dbReference type="PROSITE" id="PS50404">
    <property type="entry name" value="GST_NTER"/>
    <property type="match status" value="1"/>
</dbReference>
<dbReference type="InterPro" id="IPR050983">
    <property type="entry name" value="GST_Omega/HSP26"/>
</dbReference>
<dbReference type="RefSeq" id="WP_251934222.1">
    <property type="nucleotide sequence ID" value="NZ_CP098747.1"/>
</dbReference>
<dbReference type="Gene3D" id="3.40.30.10">
    <property type="entry name" value="Glutaredoxin"/>
    <property type="match status" value="1"/>
</dbReference>
<organism evidence="2 3">
    <name type="scientific">Sneathiella marina</name>
    <dbReference type="NCBI Taxonomy" id="2950108"/>
    <lineage>
        <taxon>Bacteria</taxon>
        <taxon>Pseudomonadati</taxon>
        <taxon>Pseudomonadota</taxon>
        <taxon>Alphaproteobacteria</taxon>
        <taxon>Sneathiellales</taxon>
        <taxon>Sneathiellaceae</taxon>
        <taxon>Sneathiella</taxon>
    </lineage>
</organism>
<accession>A0ABY4W225</accession>
<dbReference type="InterPro" id="IPR036282">
    <property type="entry name" value="Glutathione-S-Trfase_C_sf"/>
</dbReference>